<evidence type="ECO:0000259" key="2">
    <source>
        <dbReference type="Pfam" id="PF13690"/>
    </source>
</evidence>
<dbReference type="Pfam" id="PF13690">
    <property type="entry name" value="CheX"/>
    <property type="match status" value="1"/>
</dbReference>
<dbReference type="InterPro" id="IPR038756">
    <property type="entry name" value="CheX-like"/>
</dbReference>
<evidence type="ECO:0000313" key="4">
    <source>
        <dbReference type="Proteomes" id="UP000295063"/>
    </source>
</evidence>
<organism evidence="3 4">
    <name type="scientific">Anaerospora hongkongensis</name>
    <dbReference type="NCBI Taxonomy" id="244830"/>
    <lineage>
        <taxon>Bacteria</taxon>
        <taxon>Bacillati</taxon>
        <taxon>Bacillota</taxon>
        <taxon>Negativicutes</taxon>
        <taxon>Selenomonadales</taxon>
        <taxon>Sporomusaceae</taxon>
        <taxon>Anaerospora</taxon>
    </lineage>
</organism>
<dbReference type="PANTHER" id="PTHR39452:SF1">
    <property type="entry name" value="CHEY-P PHOSPHATASE CHEX"/>
    <property type="match status" value="1"/>
</dbReference>
<keyword evidence="1" id="KW-0145">Chemotaxis</keyword>
<feature type="domain" description="Chemotaxis phosphatase CheX-like" evidence="2">
    <location>
        <begin position="42"/>
        <end position="122"/>
    </location>
</feature>
<dbReference type="EMBL" id="SLUI01000003">
    <property type="protein sequence ID" value="TCL38573.1"/>
    <property type="molecule type" value="Genomic_DNA"/>
</dbReference>
<dbReference type="Proteomes" id="UP000295063">
    <property type="component" value="Unassembled WGS sequence"/>
</dbReference>
<dbReference type="Gene3D" id="3.40.1550.10">
    <property type="entry name" value="CheC-like"/>
    <property type="match status" value="1"/>
</dbReference>
<dbReference type="SUPFAM" id="SSF103039">
    <property type="entry name" value="CheC-like"/>
    <property type="match status" value="1"/>
</dbReference>
<dbReference type="InterPro" id="IPR028976">
    <property type="entry name" value="CheC-like_sf"/>
</dbReference>
<proteinExistence type="predicted"/>
<sequence>MDARIVNPFIAALSSILPQLGFKNVVRGKVLMKNQFIDCLGVAVNVGLSNQVSGNVVFNMTENSAKGLSSVIMMGTPVPQLDDIAQSAICEMVNMITSNAANALSKEGIAIKCEPPRLSQSTAPVKVCNNNFIGIEMAVDELPFEIVIGMN</sequence>
<name>A0A4R1PZU1_9FIRM</name>
<gene>
    <name evidence="3" type="ORF">EV210_10345</name>
</gene>
<reference evidence="3 4" key="1">
    <citation type="submission" date="2019-03" db="EMBL/GenBank/DDBJ databases">
        <title>Genomic Encyclopedia of Type Strains, Phase IV (KMG-IV): sequencing the most valuable type-strain genomes for metagenomic binning, comparative biology and taxonomic classification.</title>
        <authorList>
            <person name="Goeker M."/>
        </authorList>
    </citation>
    <scope>NUCLEOTIDE SEQUENCE [LARGE SCALE GENOMIC DNA]</scope>
    <source>
        <strain evidence="3 4">DSM 15969</strain>
    </source>
</reference>
<dbReference type="AlphaFoldDB" id="A0A4R1PZU1"/>
<keyword evidence="4" id="KW-1185">Reference proteome</keyword>
<protein>
    <submittedName>
        <fullName evidence="3">Chemotaxis protein CheX</fullName>
    </submittedName>
</protein>
<dbReference type="RefSeq" id="WP_132076542.1">
    <property type="nucleotide sequence ID" value="NZ_DAIMLW010000055.1"/>
</dbReference>
<dbReference type="GO" id="GO:0006935">
    <property type="term" value="P:chemotaxis"/>
    <property type="evidence" value="ECO:0007669"/>
    <property type="project" value="UniProtKB-KW"/>
</dbReference>
<evidence type="ECO:0000256" key="1">
    <source>
        <dbReference type="ARBA" id="ARBA00022500"/>
    </source>
</evidence>
<evidence type="ECO:0000313" key="3">
    <source>
        <dbReference type="EMBL" id="TCL38573.1"/>
    </source>
</evidence>
<dbReference type="OrthoDB" id="9788100at2"/>
<accession>A0A4R1PZU1</accession>
<comment type="caution">
    <text evidence="3">The sequence shown here is derived from an EMBL/GenBank/DDBJ whole genome shotgun (WGS) entry which is preliminary data.</text>
</comment>
<dbReference type="CDD" id="cd17906">
    <property type="entry name" value="CheX"/>
    <property type="match status" value="1"/>
</dbReference>
<dbReference type="InterPro" id="IPR028051">
    <property type="entry name" value="CheX-like_dom"/>
</dbReference>
<dbReference type="PANTHER" id="PTHR39452">
    <property type="entry name" value="CHEY-P PHOSPHATASE CHEX"/>
    <property type="match status" value="1"/>
</dbReference>